<reference evidence="2 3" key="1">
    <citation type="submission" date="2018-11" db="EMBL/GenBank/DDBJ databases">
        <title>Arenibacter aquaticus sp.nov., a marine bacterium isolated from surface seawater in the South China Sea.</title>
        <authorList>
            <person name="Guo J."/>
            <person name="Sun J."/>
        </authorList>
    </citation>
    <scope>NUCLEOTIDE SEQUENCE [LARGE SCALE GENOMIC DNA]</scope>
    <source>
        <strain evidence="2 3">GUO666</strain>
    </source>
</reference>
<dbReference type="SUPFAM" id="SSF50939">
    <property type="entry name" value="Sialidases"/>
    <property type="match status" value="1"/>
</dbReference>
<feature type="domain" description="Sialidase" evidence="1">
    <location>
        <begin position="60"/>
        <end position="355"/>
    </location>
</feature>
<dbReference type="Pfam" id="PF13088">
    <property type="entry name" value="BNR_2"/>
    <property type="match status" value="1"/>
</dbReference>
<dbReference type="InterPro" id="IPR036278">
    <property type="entry name" value="Sialidase_sf"/>
</dbReference>
<dbReference type="Gene3D" id="2.120.10.10">
    <property type="match status" value="1"/>
</dbReference>
<evidence type="ECO:0000313" key="2">
    <source>
        <dbReference type="EMBL" id="RTE55385.1"/>
    </source>
</evidence>
<evidence type="ECO:0000259" key="1">
    <source>
        <dbReference type="Pfam" id="PF13088"/>
    </source>
</evidence>
<dbReference type="RefSeq" id="WP_126160688.1">
    <property type="nucleotide sequence ID" value="NZ_RQPJ01000001.1"/>
</dbReference>
<sequence>MSNKSKIIILLLILIYGHSFSQSIDYKGDVTDVRLIRSLEETNAAKLAIPHIVQWKPNHLIVAYEEVLHGKTDMASIASVVSTDDGSTWQTPNYIFDKNEKFGNMQFAYANPILFKPEGQDILWCFAMRNPLYQPNSEESYLVAAYSGDGGRSWYNVEPIMGYSGSLVLAGNIITVKENGETVYLLPAHRNSLDNGPVGGARVHFVLKSKNLIEWDIAGFVPQPDDVWVHEGHIAQGETDGELTMVMRTSTMQGNKALNNPRAWSTTSLDNGRTWSFPKEEPKLYNAVSEAAFGKTANGTYYYIYNDGPKSSRMTLKYKTKRFNQEWTGEKIFFDAGIKNSYPSVIEVNPGDLRIVWDSGTHDQSRTKIHFGKLKVE</sequence>
<dbReference type="PANTHER" id="PTHR43752:SF2">
    <property type="entry name" value="BNR_ASP-BOX REPEAT FAMILY PROTEIN"/>
    <property type="match status" value="1"/>
</dbReference>
<protein>
    <submittedName>
        <fullName evidence="2">Exo-alpha-sialidase</fullName>
    </submittedName>
</protein>
<comment type="caution">
    <text evidence="2">The sequence shown here is derived from an EMBL/GenBank/DDBJ whole genome shotgun (WGS) entry which is preliminary data.</text>
</comment>
<dbReference type="CDD" id="cd15482">
    <property type="entry name" value="Sialidase_non-viral"/>
    <property type="match status" value="1"/>
</dbReference>
<keyword evidence="3" id="KW-1185">Reference proteome</keyword>
<name>A0A430K8J0_9FLAO</name>
<dbReference type="PANTHER" id="PTHR43752">
    <property type="entry name" value="BNR/ASP-BOX REPEAT FAMILY PROTEIN"/>
    <property type="match status" value="1"/>
</dbReference>
<dbReference type="OrthoDB" id="7294637at2"/>
<gene>
    <name evidence="2" type="ORF">EHW67_02105</name>
</gene>
<organism evidence="2 3">
    <name type="scientific">Arenibacter aquaticus</name>
    <dbReference type="NCBI Taxonomy" id="2489054"/>
    <lineage>
        <taxon>Bacteria</taxon>
        <taxon>Pseudomonadati</taxon>
        <taxon>Bacteroidota</taxon>
        <taxon>Flavobacteriia</taxon>
        <taxon>Flavobacteriales</taxon>
        <taxon>Flavobacteriaceae</taxon>
        <taxon>Arenibacter</taxon>
    </lineage>
</organism>
<dbReference type="InterPro" id="IPR011040">
    <property type="entry name" value="Sialidase"/>
</dbReference>
<evidence type="ECO:0000313" key="3">
    <source>
        <dbReference type="Proteomes" id="UP000267585"/>
    </source>
</evidence>
<dbReference type="EMBL" id="RQPJ01000001">
    <property type="protein sequence ID" value="RTE55385.1"/>
    <property type="molecule type" value="Genomic_DNA"/>
</dbReference>
<proteinExistence type="predicted"/>
<dbReference type="AlphaFoldDB" id="A0A430K8J0"/>
<accession>A0A430K8J0</accession>
<dbReference type="Proteomes" id="UP000267585">
    <property type="component" value="Unassembled WGS sequence"/>
</dbReference>